<evidence type="ECO:0000313" key="8">
    <source>
        <dbReference type="EMBL" id="KAK1442879.1"/>
    </source>
</evidence>
<feature type="domain" description="CR-type" evidence="7">
    <location>
        <begin position="355"/>
        <end position="437"/>
    </location>
</feature>
<dbReference type="PANTHER" id="PTHR43096:SF10">
    <property type="entry name" value="CHAPERONE PROTEIN DNAJ A6, CHLOROPLASTIC"/>
    <property type="match status" value="1"/>
</dbReference>
<feature type="domain" description="J" evidence="6">
    <location>
        <begin position="199"/>
        <end position="260"/>
    </location>
</feature>
<evidence type="ECO:0000256" key="5">
    <source>
        <dbReference type="PROSITE-ProRule" id="PRU00546"/>
    </source>
</evidence>
<dbReference type="Gene3D" id="2.60.260.20">
    <property type="entry name" value="Urease metallochaperone UreE, N-terminal domain"/>
    <property type="match status" value="2"/>
</dbReference>
<evidence type="ECO:0000256" key="4">
    <source>
        <dbReference type="ARBA" id="ARBA00022833"/>
    </source>
</evidence>
<dbReference type="GO" id="GO:0042026">
    <property type="term" value="P:protein refolding"/>
    <property type="evidence" value="ECO:0007669"/>
    <property type="project" value="TreeGrafter"/>
</dbReference>
<keyword evidence="9" id="KW-1185">Reference proteome</keyword>
<name>A0AAD8PDK0_BABGI</name>
<feature type="zinc finger region" description="CR-type" evidence="5">
    <location>
        <begin position="355"/>
        <end position="437"/>
    </location>
</feature>
<dbReference type="GO" id="GO:0008270">
    <property type="term" value="F:zinc ion binding"/>
    <property type="evidence" value="ECO:0007669"/>
    <property type="project" value="UniProtKB-KW"/>
</dbReference>
<dbReference type="InterPro" id="IPR002939">
    <property type="entry name" value="DnaJ_C"/>
</dbReference>
<dbReference type="Gene3D" id="1.10.287.110">
    <property type="entry name" value="DnaJ domain"/>
    <property type="match status" value="1"/>
</dbReference>
<dbReference type="InterPro" id="IPR001623">
    <property type="entry name" value="DnaJ_domain"/>
</dbReference>
<comment type="caution">
    <text evidence="8">The sequence shown here is derived from an EMBL/GenBank/DDBJ whole genome shotgun (WGS) entry which is preliminary data.</text>
</comment>
<keyword evidence="3 5" id="KW-0863">Zinc-finger</keyword>
<dbReference type="Pfam" id="PF00226">
    <property type="entry name" value="DnaJ"/>
    <property type="match status" value="1"/>
</dbReference>
<dbReference type="Pfam" id="PF01556">
    <property type="entry name" value="DnaJ_C"/>
    <property type="match status" value="1"/>
</dbReference>
<keyword evidence="2" id="KW-0677">Repeat</keyword>
<accession>A0AAD8PDK0</accession>
<dbReference type="Proteomes" id="UP001230268">
    <property type="component" value="Unassembled WGS sequence"/>
</dbReference>
<dbReference type="EMBL" id="JAVEPI010000003">
    <property type="protein sequence ID" value="KAK1442879.1"/>
    <property type="molecule type" value="Genomic_DNA"/>
</dbReference>
<evidence type="ECO:0000256" key="3">
    <source>
        <dbReference type="ARBA" id="ARBA00022771"/>
    </source>
</evidence>
<dbReference type="SUPFAM" id="SSF49493">
    <property type="entry name" value="HSP40/DnaJ peptide-binding domain"/>
    <property type="match status" value="1"/>
</dbReference>
<keyword evidence="1 5" id="KW-0479">Metal-binding</keyword>
<evidence type="ECO:0000313" key="9">
    <source>
        <dbReference type="Proteomes" id="UP001230268"/>
    </source>
</evidence>
<dbReference type="GO" id="GO:0051082">
    <property type="term" value="F:unfolded protein binding"/>
    <property type="evidence" value="ECO:0007669"/>
    <property type="project" value="InterPro"/>
</dbReference>
<keyword evidence="4 5" id="KW-0862">Zinc</keyword>
<dbReference type="Gene3D" id="2.10.230.10">
    <property type="entry name" value="Heat shock protein DnaJ, cysteine-rich domain"/>
    <property type="match status" value="1"/>
</dbReference>
<dbReference type="PROSITE" id="PS50076">
    <property type="entry name" value="DNAJ_2"/>
    <property type="match status" value="1"/>
</dbReference>
<dbReference type="CDD" id="cd10719">
    <property type="entry name" value="DnaJ_zf"/>
    <property type="match status" value="1"/>
</dbReference>
<evidence type="ECO:0000259" key="7">
    <source>
        <dbReference type="PROSITE" id="PS51188"/>
    </source>
</evidence>
<dbReference type="GO" id="GO:0005737">
    <property type="term" value="C:cytoplasm"/>
    <property type="evidence" value="ECO:0007669"/>
    <property type="project" value="TreeGrafter"/>
</dbReference>
<dbReference type="InterPro" id="IPR036410">
    <property type="entry name" value="HSP_DnaJ_Cys-rich_dom_sf"/>
</dbReference>
<evidence type="ECO:0000256" key="1">
    <source>
        <dbReference type="ARBA" id="ARBA00022723"/>
    </source>
</evidence>
<sequence length="569" mass="62657">MSKVRTRFEAKSLFATLLVLYLLSVHFIKCKKDYACISNQLFTSESIIGASLMLSLVEGKVAKGIQGRKRTWLICLLLGHLATVSTAALNLSNNGRVSSFNLPQAELHRGTCIQSNRRCSLGSAFVSAPASYETGFRSVSYAGNDMFPAGTSNKTGNGVRTFKQVTSYEGLYSGLGTNAKSMRTYVLRAHSNQDDSEINYYKVLSLPEDCSEEDIKAKHEEIKESLKSLPSVEKRIKQTIKEAYKVLSNPASRAMYDQKLKGMAQEATGTDYSDEVTDEESDEQGEIEFFSEPDDDGDIEITIQDSSKQKRGGLTGFLGDLFGFNREPVKNEMSEFRKGDIFTNLEVELKDLVFGGKVSVNLDKFVRCQNCNASKKAQSEYLTSCVKCKGRGMLSKSQRTPFGYISTTRSCMSCNGRGISRIKDCDNCSNTGRVHENSTVSLDLPSGTKVGSTFRVKGKGHSGGYFSSSGDLYVKVVSDQNNREYIKNDKVFTSVDVDYVLAILGGNIGINTFCGPKEITIAPGSQHGDEVLIGNYDGMKHLAKINITVPKTPSEEEISLLRNISEHRK</sequence>
<organism evidence="8 9">
    <name type="scientific">Babesia gibsoni</name>
    <dbReference type="NCBI Taxonomy" id="33632"/>
    <lineage>
        <taxon>Eukaryota</taxon>
        <taxon>Sar</taxon>
        <taxon>Alveolata</taxon>
        <taxon>Apicomplexa</taxon>
        <taxon>Aconoidasida</taxon>
        <taxon>Piroplasmida</taxon>
        <taxon>Babesiidae</taxon>
        <taxon>Babesia</taxon>
    </lineage>
</organism>
<dbReference type="AlphaFoldDB" id="A0AAD8PDK0"/>
<gene>
    <name evidence="8" type="ORF">BgAZ_303970</name>
</gene>
<evidence type="ECO:0000256" key="2">
    <source>
        <dbReference type="ARBA" id="ARBA00022737"/>
    </source>
</evidence>
<dbReference type="GO" id="GO:0031072">
    <property type="term" value="F:heat shock protein binding"/>
    <property type="evidence" value="ECO:0007669"/>
    <property type="project" value="InterPro"/>
</dbReference>
<dbReference type="SUPFAM" id="SSF57938">
    <property type="entry name" value="DnaJ/Hsp40 cysteine-rich domain"/>
    <property type="match status" value="1"/>
</dbReference>
<evidence type="ECO:0000259" key="6">
    <source>
        <dbReference type="PROSITE" id="PS50076"/>
    </source>
</evidence>
<dbReference type="InterPro" id="IPR008971">
    <property type="entry name" value="HSP40/DnaJ_pept-bd"/>
</dbReference>
<dbReference type="PROSITE" id="PS51188">
    <property type="entry name" value="ZF_CR"/>
    <property type="match status" value="1"/>
</dbReference>
<dbReference type="InterPro" id="IPR001305">
    <property type="entry name" value="HSP_DnaJ_Cys-rich_dom"/>
</dbReference>
<dbReference type="PANTHER" id="PTHR43096">
    <property type="entry name" value="DNAJ HOMOLOG 1, MITOCHONDRIAL-RELATED"/>
    <property type="match status" value="1"/>
</dbReference>
<dbReference type="SUPFAM" id="SSF46565">
    <property type="entry name" value="Chaperone J-domain"/>
    <property type="match status" value="1"/>
</dbReference>
<dbReference type="CDD" id="cd06257">
    <property type="entry name" value="DnaJ"/>
    <property type="match status" value="1"/>
</dbReference>
<reference evidence="8" key="1">
    <citation type="submission" date="2023-08" db="EMBL/GenBank/DDBJ databases">
        <title>Draft sequence of the Babesia gibsoni genome.</title>
        <authorList>
            <person name="Yamagishi J.Y."/>
            <person name="Xuan X.X."/>
        </authorList>
    </citation>
    <scope>NUCLEOTIDE SEQUENCE</scope>
    <source>
        <strain evidence="8">Azabu</strain>
    </source>
</reference>
<dbReference type="Pfam" id="PF00684">
    <property type="entry name" value="DnaJ_CXXCXGXG"/>
    <property type="match status" value="1"/>
</dbReference>
<protein>
    <submittedName>
        <fullName evidence="8">DnaJ 1</fullName>
    </submittedName>
</protein>
<dbReference type="InterPro" id="IPR036869">
    <property type="entry name" value="J_dom_sf"/>
</dbReference>
<proteinExistence type="predicted"/>